<dbReference type="Gene3D" id="1.10.1740.10">
    <property type="match status" value="1"/>
</dbReference>
<dbReference type="InterPro" id="IPR014284">
    <property type="entry name" value="RNA_pol_sigma-70_dom"/>
</dbReference>
<organism evidence="9 10">
    <name type="scientific">Nocardioides seonyuensis</name>
    <dbReference type="NCBI Taxonomy" id="2518371"/>
    <lineage>
        <taxon>Bacteria</taxon>
        <taxon>Bacillati</taxon>
        <taxon>Actinomycetota</taxon>
        <taxon>Actinomycetes</taxon>
        <taxon>Propionibacteriales</taxon>
        <taxon>Nocardioidaceae</taxon>
        <taxon>Nocardioides</taxon>
    </lineage>
</organism>
<feature type="domain" description="RNA polymerase sigma factor 70 region 4 type 2" evidence="8">
    <location>
        <begin position="102"/>
        <end position="152"/>
    </location>
</feature>
<feature type="region of interest" description="Disordered" evidence="6">
    <location>
        <begin position="76"/>
        <end position="99"/>
    </location>
</feature>
<dbReference type="InterPro" id="IPR013324">
    <property type="entry name" value="RNA_pol_sigma_r3/r4-like"/>
</dbReference>
<evidence type="ECO:0000256" key="3">
    <source>
        <dbReference type="ARBA" id="ARBA00023082"/>
    </source>
</evidence>
<dbReference type="GO" id="GO:0003677">
    <property type="term" value="F:DNA binding"/>
    <property type="evidence" value="ECO:0007669"/>
    <property type="project" value="UniProtKB-KW"/>
</dbReference>
<dbReference type="GO" id="GO:0016987">
    <property type="term" value="F:sigma factor activity"/>
    <property type="evidence" value="ECO:0007669"/>
    <property type="project" value="UniProtKB-KW"/>
</dbReference>
<dbReference type="InterPro" id="IPR013325">
    <property type="entry name" value="RNA_pol_sigma_r2"/>
</dbReference>
<dbReference type="NCBIfam" id="TIGR02983">
    <property type="entry name" value="SigE-fam_strep"/>
    <property type="match status" value="1"/>
</dbReference>
<dbReference type="Pfam" id="PF08281">
    <property type="entry name" value="Sigma70_r4_2"/>
    <property type="match status" value="1"/>
</dbReference>
<gene>
    <name evidence="9" type="ORF">EXE58_05410</name>
</gene>
<reference evidence="9 10" key="1">
    <citation type="submission" date="2019-03" db="EMBL/GenBank/DDBJ databases">
        <title>Three New Species of Nocardioides, Nocardioides euryhalodurans sp. nov., Nocardioides seonyuensis sp. nov. and Nocardioides eburneoflavus sp. nov. Iolated from Soil.</title>
        <authorList>
            <person name="Roh S.G."/>
            <person name="Lee C."/>
            <person name="Kim M.-K."/>
            <person name="Kim S.B."/>
        </authorList>
    </citation>
    <scope>NUCLEOTIDE SEQUENCE [LARGE SCALE GENOMIC DNA]</scope>
    <source>
        <strain evidence="9 10">MMS17-SY207-3</strain>
    </source>
</reference>
<evidence type="ECO:0000259" key="8">
    <source>
        <dbReference type="Pfam" id="PF08281"/>
    </source>
</evidence>
<evidence type="ECO:0000256" key="4">
    <source>
        <dbReference type="ARBA" id="ARBA00023125"/>
    </source>
</evidence>
<sequence length="171" mass="18975">MSHRDDDFVAYVDARGATLLRIARLLTAGDRHAAEDLVQTTLEKAYVAWPRIKRHDTQDAYVRSIMTRSAIDRTRRRQRRGEVLTDTVPESAHAPDGPEERDAVWSVLAALSARQRAVLVLRYYEDLSEAQIADALGCSPGTVKAHASRGVALMRELLADPSDLDATGPNR</sequence>
<evidence type="ECO:0000256" key="2">
    <source>
        <dbReference type="ARBA" id="ARBA00023015"/>
    </source>
</evidence>
<name>A0A4P7ICW4_9ACTN</name>
<dbReference type="SUPFAM" id="SSF88659">
    <property type="entry name" value="Sigma3 and sigma4 domains of RNA polymerase sigma factors"/>
    <property type="match status" value="1"/>
</dbReference>
<keyword evidence="2" id="KW-0805">Transcription regulation</keyword>
<dbReference type="InterPro" id="IPR007627">
    <property type="entry name" value="RNA_pol_sigma70_r2"/>
</dbReference>
<dbReference type="RefSeq" id="WP_135266914.1">
    <property type="nucleotide sequence ID" value="NZ_CP038436.1"/>
</dbReference>
<dbReference type="Gene3D" id="1.10.10.10">
    <property type="entry name" value="Winged helix-like DNA-binding domain superfamily/Winged helix DNA-binding domain"/>
    <property type="match status" value="1"/>
</dbReference>
<dbReference type="PANTHER" id="PTHR43133:SF50">
    <property type="entry name" value="ECF RNA POLYMERASE SIGMA FACTOR SIGM"/>
    <property type="match status" value="1"/>
</dbReference>
<dbReference type="OrthoDB" id="3688906at2"/>
<proteinExistence type="inferred from homology"/>
<accession>A0A4P7ICW4</accession>
<evidence type="ECO:0000256" key="5">
    <source>
        <dbReference type="ARBA" id="ARBA00023163"/>
    </source>
</evidence>
<evidence type="ECO:0000313" key="10">
    <source>
        <dbReference type="Proteomes" id="UP000294853"/>
    </source>
</evidence>
<evidence type="ECO:0000256" key="6">
    <source>
        <dbReference type="SAM" id="MobiDB-lite"/>
    </source>
</evidence>
<keyword evidence="3" id="KW-0731">Sigma factor</keyword>
<dbReference type="KEGG" id="nsn:EXE58_05410"/>
<dbReference type="InterPro" id="IPR014325">
    <property type="entry name" value="RNA_pol_sigma-E_actinobac"/>
</dbReference>
<evidence type="ECO:0000259" key="7">
    <source>
        <dbReference type="Pfam" id="PF04542"/>
    </source>
</evidence>
<dbReference type="Pfam" id="PF04542">
    <property type="entry name" value="Sigma70_r2"/>
    <property type="match status" value="1"/>
</dbReference>
<keyword evidence="4" id="KW-0238">DNA-binding</keyword>
<comment type="similarity">
    <text evidence="1">Belongs to the sigma-70 factor family. ECF subfamily.</text>
</comment>
<dbReference type="AlphaFoldDB" id="A0A4P7ICW4"/>
<dbReference type="GO" id="GO:0006352">
    <property type="term" value="P:DNA-templated transcription initiation"/>
    <property type="evidence" value="ECO:0007669"/>
    <property type="project" value="InterPro"/>
</dbReference>
<dbReference type="InterPro" id="IPR013249">
    <property type="entry name" value="RNA_pol_sigma70_r4_t2"/>
</dbReference>
<keyword evidence="10" id="KW-1185">Reference proteome</keyword>
<dbReference type="CDD" id="cd06171">
    <property type="entry name" value="Sigma70_r4"/>
    <property type="match status" value="1"/>
</dbReference>
<dbReference type="NCBIfam" id="TIGR02937">
    <property type="entry name" value="sigma70-ECF"/>
    <property type="match status" value="1"/>
</dbReference>
<feature type="domain" description="RNA polymerase sigma-70 region 2" evidence="7">
    <location>
        <begin position="17"/>
        <end position="80"/>
    </location>
</feature>
<dbReference type="InterPro" id="IPR036388">
    <property type="entry name" value="WH-like_DNA-bd_sf"/>
</dbReference>
<keyword evidence="5" id="KW-0804">Transcription</keyword>
<dbReference type="Proteomes" id="UP000294853">
    <property type="component" value="Chromosome"/>
</dbReference>
<dbReference type="PANTHER" id="PTHR43133">
    <property type="entry name" value="RNA POLYMERASE ECF-TYPE SIGMA FACTO"/>
    <property type="match status" value="1"/>
</dbReference>
<evidence type="ECO:0000313" key="9">
    <source>
        <dbReference type="EMBL" id="QBX54946.1"/>
    </source>
</evidence>
<evidence type="ECO:0000256" key="1">
    <source>
        <dbReference type="ARBA" id="ARBA00010641"/>
    </source>
</evidence>
<dbReference type="InterPro" id="IPR039425">
    <property type="entry name" value="RNA_pol_sigma-70-like"/>
</dbReference>
<dbReference type="SUPFAM" id="SSF88946">
    <property type="entry name" value="Sigma2 domain of RNA polymerase sigma factors"/>
    <property type="match status" value="1"/>
</dbReference>
<dbReference type="EMBL" id="CP038436">
    <property type="protein sequence ID" value="QBX54946.1"/>
    <property type="molecule type" value="Genomic_DNA"/>
</dbReference>
<protein>
    <submittedName>
        <fullName evidence="9">SigE family RNA polymerase sigma factor</fullName>
    </submittedName>
</protein>